<dbReference type="GO" id="GO:0008237">
    <property type="term" value="F:metallopeptidase activity"/>
    <property type="evidence" value="ECO:0007669"/>
    <property type="project" value="UniProtKB-KW"/>
</dbReference>
<name>A0A1B0C783_9MUSC</name>
<dbReference type="InterPro" id="IPR007340">
    <property type="entry name" value="LysM_Opacity-associatedA"/>
</dbReference>
<dbReference type="InterPro" id="IPR045834">
    <property type="entry name" value="Csd3_N2"/>
</dbReference>
<keyword evidence="1" id="KW-0378">Hydrolase</keyword>
<dbReference type="SUPFAM" id="SSF51261">
    <property type="entry name" value="Duplicated hybrid motif"/>
    <property type="match status" value="1"/>
</dbReference>
<evidence type="ECO:0000313" key="3">
    <source>
        <dbReference type="EnsemblMetazoa" id="GPPI051079-PA"/>
    </source>
</evidence>
<dbReference type="InterPro" id="IPR018392">
    <property type="entry name" value="LysM"/>
</dbReference>
<dbReference type="Gene3D" id="3.10.450.350">
    <property type="match status" value="2"/>
</dbReference>
<evidence type="ECO:0000259" key="2">
    <source>
        <dbReference type="PROSITE" id="PS51782"/>
    </source>
</evidence>
<feature type="domain" description="LysM" evidence="2">
    <location>
        <begin position="72"/>
        <end position="117"/>
    </location>
</feature>
<dbReference type="Gene3D" id="2.70.70.10">
    <property type="entry name" value="Glucose Permease (Domain IIA)"/>
    <property type="match status" value="1"/>
</dbReference>
<keyword evidence="1" id="KW-0482">Metalloprotease</keyword>
<reference evidence="4" key="1">
    <citation type="submission" date="2015-01" db="EMBL/GenBank/DDBJ databases">
        <authorList>
            <person name="Aksoy S."/>
            <person name="Warren W."/>
            <person name="Wilson R.K."/>
        </authorList>
    </citation>
    <scope>NUCLEOTIDE SEQUENCE [LARGE SCALE GENOMIC DNA]</scope>
    <source>
        <strain evidence="4">IAEA</strain>
    </source>
</reference>
<dbReference type="EnsemblMetazoa" id="GPPI051079-RA">
    <property type="protein sequence ID" value="GPPI051079-PA"/>
    <property type="gene ID" value="GPPI051079"/>
</dbReference>
<dbReference type="Pfam" id="PF04225">
    <property type="entry name" value="LysM_OapA"/>
    <property type="match status" value="1"/>
</dbReference>
<proteinExistence type="predicted"/>
<dbReference type="PROSITE" id="PS51782">
    <property type="entry name" value="LYSM"/>
    <property type="match status" value="1"/>
</dbReference>
<organism evidence="3 4">
    <name type="scientific">Glossina palpalis gambiensis</name>
    <dbReference type="NCBI Taxonomy" id="67801"/>
    <lineage>
        <taxon>Eukaryota</taxon>
        <taxon>Metazoa</taxon>
        <taxon>Ecdysozoa</taxon>
        <taxon>Arthropoda</taxon>
        <taxon>Hexapoda</taxon>
        <taxon>Insecta</taxon>
        <taxon>Pterygota</taxon>
        <taxon>Neoptera</taxon>
        <taxon>Endopterygota</taxon>
        <taxon>Diptera</taxon>
        <taxon>Brachycera</taxon>
        <taxon>Muscomorpha</taxon>
        <taxon>Hippoboscoidea</taxon>
        <taxon>Glossinidae</taxon>
        <taxon>Glossina</taxon>
    </lineage>
</organism>
<reference evidence="3" key="2">
    <citation type="submission" date="2020-05" db="UniProtKB">
        <authorList>
            <consortium name="EnsemblMetazoa"/>
        </authorList>
    </citation>
    <scope>IDENTIFICATION</scope>
    <source>
        <strain evidence="3">IAEA</strain>
    </source>
</reference>
<keyword evidence="1" id="KW-0645">Protease</keyword>
<dbReference type="AlphaFoldDB" id="A0A1B0C783"/>
<dbReference type="GO" id="GO:0006508">
    <property type="term" value="P:proteolysis"/>
    <property type="evidence" value="ECO:0007669"/>
    <property type="project" value="UniProtKB-KW"/>
</dbReference>
<dbReference type="EMBL" id="JXJN01027815">
    <property type="status" value="NOT_ANNOTATED_CDS"/>
    <property type="molecule type" value="Genomic_DNA"/>
</dbReference>
<keyword evidence="4" id="KW-1185">Reference proteome</keyword>
<accession>A0A1B0C783</accession>
<evidence type="ECO:0000313" key="4">
    <source>
        <dbReference type="Proteomes" id="UP000092460"/>
    </source>
</evidence>
<protein>
    <recommendedName>
        <fullName evidence="2">LysM domain-containing protein</fullName>
    </recommendedName>
</protein>
<dbReference type="NCBIfam" id="NF008652">
    <property type="entry name" value="PRK11649.1"/>
    <property type="match status" value="1"/>
</dbReference>
<dbReference type="VEuPathDB" id="VectorBase:GPPI051079"/>
<evidence type="ECO:0000256" key="1">
    <source>
        <dbReference type="ARBA" id="ARBA00023049"/>
    </source>
</evidence>
<dbReference type="Pfam" id="PF19425">
    <property type="entry name" value="Csd3_N2"/>
    <property type="match status" value="1"/>
</dbReference>
<sequence>MHVWLSPDIAYVLSKIIYEKILYLIPNNTEHSLNKSSLNDINQKLYESELDSEPLDQELLSIEDIEEPIKINNYTIMNGDTLITVLNQYGINSKDVANLAKQYKNLRNLKIGQYISWESDTEGNLNKFTWEISSKEIRTYKRIDRVTFTENVSNIIGTWKNIILQGYLNDSFINSAYIAGFNANEIESVMQALQWKIDFRKLHTGDQFVALFSREIINNKIEQSRLLAIRLKTRGKDYFAFKAENNKFYDQNGFGVSQSFLKYPLSKNFHVSSIFNMYRLNPITKKISPHRGVDFAVPIGTPVLSVGDGLEIILQLSMEDNI</sequence>
<dbReference type="GO" id="GO:0042834">
    <property type="term" value="F:peptidoglycan binding"/>
    <property type="evidence" value="ECO:0007669"/>
    <property type="project" value="InterPro"/>
</dbReference>
<dbReference type="Proteomes" id="UP000092460">
    <property type="component" value="Unassembled WGS sequence"/>
</dbReference>
<dbReference type="InterPro" id="IPR011055">
    <property type="entry name" value="Dup_hybrid_motif"/>
</dbReference>